<dbReference type="PATRIC" id="fig|1208321.3.peg.1815"/>
<proteinExistence type="predicted"/>
<evidence type="ECO:0000313" key="7">
    <source>
        <dbReference type="Proteomes" id="UP000018857"/>
    </source>
</evidence>
<keyword evidence="4" id="KW-0812">Transmembrane</keyword>
<dbReference type="PANTHER" id="PTHR32089:SF112">
    <property type="entry name" value="LYSOZYME-LIKE PROTEIN-RELATED"/>
    <property type="match status" value="1"/>
</dbReference>
<dbReference type="GO" id="GO:0007165">
    <property type="term" value="P:signal transduction"/>
    <property type="evidence" value="ECO:0007669"/>
    <property type="project" value="UniProtKB-KW"/>
</dbReference>
<dbReference type="Proteomes" id="UP000018857">
    <property type="component" value="Unassembled WGS sequence"/>
</dbReference>
<gene>
    <name evidence="6" type="ORF">D104_09125</name>
</gene>
<name>W1RT94_9GAMM</name>
<keyword evidence="4" id="KW-1133">Transmembrane helix</keyword>
<protein>
    <submittedName>
        <fullName evidence="6">Methyl-accepting chemotaxis protein</fullName>
    </submittedName>
</protein>
<dbReference type="AlphaFoldDB" id="W1RT94"/>
<accession>W1RT94</accession>
<feature type="transmembrane region" description="Helical" evidence="4">
    <location>
        <begin position="87"/>
        <end position="103"/>
    </location>
</feature>
<feature type="transmembrane region" description="Helical" evidence="4">
    <location>
        <begin position="63"/>
        <end position="80"/>
    </location>
</feature>
<dbReference type="GO" id="GO:0016020">
    <property type="term" value="C:membrane"/>
    <property type="evidence" value="ECO:0007669"/>
    <property type="project" value="UniProtKB-SubCell"/>
</dbReference>
<evidence type="ECO:0000259" key="5">
    <source>
        <dbReference type="PROSITE" id="PS50111"/>
    </source>
</evidence>
<feature type="domain" description="Methyl-accepting transducer" evidence="5">
    <location>
        <begin position="233"/>
        <end position="462"/>
    </location>
</feature>
<feature type="transmembrane region" description="Helical" evidence="4">
    <location>
        <begin position="14"/>
        <end position="32"/>
    </location>
</feature>
<evidence type="ECO:0000256" key="1">
    <source>
        <dbReference type="ARBA" id="ARBA00004370"/>
    </source>
</evidence>
<dbReference type="EMBL" id="AYOZ01000013">
    <property type="protein sequence ID" value="ETI60466.1"/>
    <property type="molecule type" value="Genomic_DNA"/>
</dbReference>
<dbReference type="InterPro" id="IPR004089">
    <property type="entry name" value="MCPsignal_dom"/>
</dbReference>
<evidence type="ECO:0000256" key="4">
    <source>
        <dbReference type="SAM" id="Phobius"/>
    </source>
</evidence>
<keyword evidence="4" id="KW-0472">Membrane</keyword>
<evidence type="ECO:0000256" key="2">
    <source>
        <dbReference type="ARBA" id="ARBA00023224"/>
    </source>
</evidence>
<keyword evidence="7" id="KW-1185">Reference proteome</keyword>
<dbReference type="GO" id="GO:0006935">
    <property type="term" value="P:chemotaxis"/>
    <property type="evidence" value="ECO:0007669"/>
    <property type="project" value="UniProtKB-ARBA"/>
</dbReference>
<dbReference type="Gene3D" id="1.10.287.950">
    <property type="entry name" value="Methyl-accepting chemotaxis protein"/>
    <property type="match status" value="1"/>
</dbReference>
<evidence type="ECO:0000313" key="6">
    <source>
        <dbReference type="EMBL" id="ETI60466.1"/>
    </source>
</evidence>
<dbReference type="eggNOG" id="COG0840">
    <property type="taxonomic scope" value="Bacteria"/>
</dbReference>
<feature type="transmembrane region" description="Helical" evidence="4">
    <location>
        <begin position="147"/>
        <end position="171"/>
    </location>
</feature>
<sequence length="499" mass="54384">MTISLESSLKNDLLIYRFLLVQIPILLISGLVGPKLFSFALMSSIALFALTQLAYTFFKGHTAFSISAGILMMLTSSALIQTQLGMIEMHFHIFASMVVFLIYQSWKPIIAALLTTAVYHIGFMFIQMAGVHIGEIPVMIFAGPHNLWVMVVHCVFAISEASLLIFMAFIMKKESTSNIKIANAIQRISSNNDLSIRLDKPISNAEIAFNLLLDKLGNLFTDYKGIANDLVASSGKIQKISEEVTGHVVTSNQRAQLVATSTEDVSHSMKSITHSSSKSADLIGELEQGILSDSSKTQEIMEDMALLSQNTSTVADSLNSLTSDVEAITKLLSSIRSISEQTNLLALNAAIEAARAGETGRGFAVVADEVRTLAQRSSDSTDDIEKVLKNLNRSVNNTVNSMESSKERTSISVEHADKISKALFERAQSVSSVATASKTIAKESHEQEKVISLINDQIGENAKSIESLSNLMINLQQSSKNITSVTKAYETKANIFKTQ</sequence>
<comment type="subcellular location">
    <subcellularLocation>
        <location evidence="1">Membrane</location>
    </subcellularLocation>
</comment>
<organism evidence="6 7">
    <name type="scientific">Marinomonas profundimaris</name>
    <dbReference type="NCBI Taxonomy" id="1208321"/>
    <lineage>
        <taxon>Bacteria</taxon>
        <taxon>Pseudomonadati</taxon>
        <taxon>Pseudomonadota</taxon>
        <taxon>Gammaproteobacteria</taxon>
        <taxon>Oceanospirillales</taxon>
        <taxon>Oceanospirillaceae</taxon>
        <taxon>Marinomonas</taxon>
    </lineage>
</organism>
<dbReference type="SUPFAM" id="SSF58104">
    <property type="entry name" value="Methyl-accepting chemotaxis protein (MCP) signaling domain"/>
    <property type="match status" value="1"/>
</dbReference>
<reference evidence="6 7" key="1">
    <citation type="journal article" date="2014" name="Genome Announc.">
        <title>Draft Genome Sequence of Marinomonas sp. Strain D104, a Polycyclic Aromatic Hydrocarbon-Degrading Bacterium from the Deep-Sea Sediment of the Arctic Ocean.</title>
        <authorList>
            <person name="Dong C."/>
            <person name="Bai X."/>
            <person name="Lai Q."/>
            <person name="Xie Y."/>
            <person name="Chen X."/>
            <person name="Shao Z."/>
        </authorList>
    </citation>
    <scope>NUCLEOTIDE SEQUENCE [LARGE SCALE GENOMIC DNA]</scope>
    <source>
        <strain evidence="6 7">D104</strain>
    </source>
</reference>
<dbReference type="STRING" id="1208321.D104_09125"/>
<keyword evidence="2 3" id="KW-0807">Transducer</keyword>
<dbReference type="RefSeq" id="WP_024023961.1">
    <property type="nucleotide sequence ID" value="NZ_AYOZ01000013.1"/>
</dbReference>
<dbReference type="OrthoDB" id="2489132at2"/>
<dbReference type="PROSITE" id="PS50111">
    <property type="entry name" value="CHEMOTAXIS_TRANSDUC_2"/>
    <property type="match status" value="1"/>
</dbReference>
<evidence type="ECO:0000256" key="3">
    <source>
        <dbReference type="PROSITE-ProRule" id="PRU00284"/>
    </source>
</evidence>
<comment type="caution">
    <text evidence="6">The sequence shown here is derived from an EMBL/GenBank/DDBJ whole genome shotgun (WGS) entry which is preliminary data.</text>
</comment>
<feature type="transmembrane region" description="Helical" evidence="4">
    <location>
        <begin position="39"/>
        <end position="57"/>
    </location>
</feature>
<dbReference type="PANTHER" id="PTHR32089">
    <property type="entry name" value="METHYL-ACCEPTING CHEMOTAXIS PROTEIN MCPB"/>
    <property type="match status" value="1"/>
</dbReference>
<dbReference type="SMART" id="SM00283">
    <property type="entry name" value="MA"/>
    <property type="match status" value="1"/>
</dbReference>
<dbReference type="Pfam" id="PF00015">
    <property type="entry name" value="MCPsignal"/>
    <property type="match status" value="1"/>
</dbReference>